<feature type="transmembrane region" description="Helical" evidence="8">
    <location>
        <begin position="176"/>
        <end position="199"/>
    </location>
</feature>
<dbReference type="EMBL" id="SHKR01000011">
    <property type="protein sequence ID" value="RZU20209.1"/>
    <property type="molecule type" value="Genomic_DNA"/>
</dbReference>
<sequence length="402" mass="43753">MAAGIVEDMTIDLVAVRVRRRVPTAVLMLAATILPVLCLLVWHPWNANMGDLRVYFAAARGVVDGQDIYTAHHNFPGMGLGFTYPPFAALVFAPLAVGLPFARVAITLASAVSLLVIGWTTAKALRWGPVAALVIAFAALAFEPVWSTFGLGQINLVLLALLMLDLVGPMPRRFRGVLVGVATGIKLTPGIFILFLLITRRFREAAVAAGTTAATMVLAYLVMPRATTDFWTKYVFDPDRPGPAHYISNQSLRGMIARLTQGSAVTVPLWLLMASIVGVAGLLLARRLHDRGQPFEAVVATAFTGLLVSPISWTGHWVWIVPGLAVMWSHRDALRSWRTAVSVLITGVFLTGIVWWLPFAHDQEFHYNAWQSVVANAYLISALVLMAGGRLAQPLNSEARMR</sequence>
<protein>
    <submittedName>
        <fullName evidence="9">Alpha-1,2-mannosyltransferase</fullName>
    </submittedName>
</protein>
<feature type="transmembrane region" description="Helical" evidence="8">
    <location>
        <begin position="25"/>
        <end position="45"/>
    </location>
</feature>
<comment type="subcellular location">
    <subcellularLocation>
        <location evidence="1">Cell membrane</location>
        <topology evidence="1">Multi-pass membrane protein</topology>
    </subcellularLocation>
</comment>
<evidence type="ECO:0000256" key="7">
    <source>
        <dbReference type="ARBA" id="ARBA00024033"/>
    </source>
</evidence>
<dbReference type="GO" id="GO:0005886">
    <property type="term" value="C:plasma membrane"/>
    <property type="evidence" value="ECO:0007669"/>
    <property type="project" value="UniProtKB-SubCell"/>
</dbReference>
<name>A0A4Q7XC92_9ACTN</name>
<feature type="transmembrane region" description="Helical" evidence="8">
    <location>
        <begin position="124"/>
        <end position="142"/>
    </location>
</feature>
<evidence type="ECO:0000256" key="8">
    <source>
        <dbReference type="SAM" id="Phobius"/>
    </source>
</evidence>
<comment type="similarity">
    <text evidence="7">Belongs to the glycosyltransferase 87 family.</text>
</comment>
<feature type="transmembrane region" description="Helical" evidence="8">
    <location>
        <begin position="87"/>
        <end position="117"/>
    </location>
</feature>
<keyword evidence="4 8" id="KW-0812">Transmembrane</keyword>
<evidence type="ECO:0000313" key="9">
    <source>
        <dbReference type="EMBL" id="RZU20209.1"/>
    </source>
</evidence>
<dbReference type="InterPro" id="IPR018584">
    <property type="entry name" value="GT87"/>
</dbReference>
<keyword evidence="6 8" id="KW-0472">Membrane</keyword>
<accession>A0A4Q7XC92</accession>
<reference evidence="9 10" key="1">
    <citation type="journal article" date="2015" name="Stand. Genomic Sci.">
        <title>Genomic Encyclopedia of Bacterial and Archaeal Type Strains, Phase III: the genomes of soil and plant-associated and newly described type strains.</title>
        <authorList>
            <person name="Whitman W.B."/>
            <person name="Woyke T."/>
            <person name="Klenk H.P."/>
            <person name="Zhou Y."/>
            <person name="Lilburn T.G."/>
            <person name="Beck B.J."/>
            <person name="De Vos P."/>
            <person name="Vandamme P."/>
            <person name="Eisen J.A."/>
            <person name="Garrity G."/>
            <person name="Hugenholtz P."/>
            <person name="Kyrpides N.C."/>
        </authorList>
    </citation>
    <scope>NUCLEOTIDE SEQUENCE [LARGE SCALE GENOMIC DNA]</scope>
    <source>
        <strain evidence="9 10">VKM Ac-2540</strain>
    </source>
</reference>
<evidence type="ECO:0000256" key="3">
    <source>
        <dbReference type="ARBA" id="ARBA00022679"/>
    </source>
</evidence>
<evidence type="ECO:0000256" key="2">
    <source>
        <dbReference type="ARBA" id="ARBA00022475"/>
    </source>
</evidence>
<evidence type="ECO:0000256" key="6">
    <source>
        <dbReference type="ARBA" id="ARBA00023136"/>
    </source>
</evidence>
<keyword evidence="3" id="KW-0808">Transferase</keyword>
<feature type="transmembrane region" description="Helical" evidence="8">
    <location>
        <begin position="337"/>
        <end position="357"/>
    </location>
</feature>
<keyword evidence="2" id="KW-1003">Cell membrane</keyword>
<gene>
    <name evidence="9" type="ORF">EV645_2437</name>
</gene>
<comment type="caution">
    <text evidence="9">The sequence shown here is derived from an EMBL/GenBank/DDBJ whole genome shotgun (WGS) entry which is preliminary data.</text>
</comment>
<keyword evidence="10" id="KW-1185">Reference proteome</keyword>
<organism evidence="9 10">
    <name type="scientific">Kribbella rubisoli</name>
    <dbReference type="NCBI Taxonomy" id="3075929"/>
    <lineage>
        <taxon>Bacteria</taxon>
        <taxon>Bacillati</taxon>
        <taxon>Actinomycetota</taxon>
        <taxon>Actinomycetes</taxon>
        <taxon>Propionibacteriales</taxon>
        <taxon>Kribbellaceae</taxon>
        <taxon>Kribbella</taxon>
    </lineage>
</organism>
<dbReference type="Pfam" id="PF09594">
    <property type="entry name" value="GT87"/>
    <property type="match status" value="1"/>
</dbReference>
<dbReference type="GO" id="GO:0016758">
    <property type="term" value="F:hexosyltransferase activity"/>
    <property type="evidence" value="ECO:0007669"/>
    <property type="project" value="InterPro"/>
</dbReference>
<feature type="transmembrane region" description="Helical" evidence="8">
    <location>
        <begin position="263"/>
        <end position="285"/>
    </location>
</feature>
<dbReference type="AlphaFoldDB" id="A0A4Q7XC92"/>
<dbReference type="Proteomes" id="UP000292027">
    <property type="component" value="Unassembled WGS sequence"/>
</dbReference>
<feature type="transmembrane region" description="Helical" evidence="8">
    <location>
        <begin position="297"/>
        <end position="325"/>
    </location>
</feature>
<keyword evidence="5 8" id="KW-1133">Transmembrane helix</keyword>
<evidence type="ECO:0000256" key="4">
    <source>
        <dbReference type="ARBA" id="ARBA00022692"/>
    </source>
</evidence>
<evidence type="ECO:0000313" key="10">
    <source>
        <dbReference type="Proteomes" id="UP000292027"/>
    </source>
</evidence>
<evidence type="ECO:0000256" key="1">
    <source>
        <dbReference type="ARBA" id="ARBA00004651"/>
    </source>
</evidence>
<feature type="transmembrane region" description="Helical" evidence="8">
    <location>
        <begin position="205"/>
        <end position="223"/>
    </location>
</feature>
<feature type="transmembrane region" description="Helical" evidence="8">
    <location>
        <begin position="369"/>
        <end position="392"/>
    </location>
</feature>
<proteinExistence type="inferred from homology"/>
<evidence type="ECO:0000256" key="5">
    <source>
        <dbReference type="ARBA" id="ARBA00022989"/>
    </source>
</evidence>